<gene>
    <name evidence="1" type="ORF">SAMN03080606_04377</name>
</gene>
<evidence type="ECO:0000313" key="2">
    <source>
        <dbReference type="Proteomes" id="UP000198636"/>
    </source>
</evidence>
<protein>
    <submittedName>
        <fullName evidence="1">Uncharacterized protein</fullName>
    </submittedName>
</protein>
<evidence type="ECO:0000313" key="1">
    <source>
        <dbReference type="EMBL" id="SCZ11656.1"/>
    </source>
</evidence>
<keyword evidence="2" id="KW-1185">Reference proteome</keyword>
<dbReference type="AlphaFoldDB" id="A0A1G5LFT8"/>
<dbReference type="EMBL" id="FMUS01000062">
    <property type="protein sequence ID" value="SCZ11656.1"/>
    <property type="molecule type" value="Genomic_DNA"/>
</dbReference>
<reference evidence="1 2" key="1">
    <citation type="submission" date="2016-10" db="EMBL/GenBank/DDBJ databases">
        <authorList>
            <person name="de Groot N.N."/>
        </authorList>
    </citation>
    <scope>NUCLEOTIDE SEQUENCE [LARGE SCALE GENOMIC DNA]</scope>
    <source>
        <strain evidence="1 2">DSM 18978</strain>
    </source>
</reference>
<dbReference type="InterPro" id="IPR046500">
    <property type="entry name" value="DUF6678"/>
</dbReference>
<dbReference type="Pfam" id="PF20383">
    <property type="entry name" value="DUF6678"/>
    <property type="match status" value="1"/>
</dbReference>
<dbReference type="Proteomes" id="UP000198636">
    <property type="component" value="Unassembled WGS sequence"/>
</dbReference>
<name>A0A1G5LFT8_9FIRM</name>
<accession>A0A1G5LFT8</accession>
<organism evidence="1 2">
    <name type="scientific">Alkaliphilus peptidifermentans DSM 18978</name>
    <dbReference type="NCBI Taxonomy" id="1120976"/>
    <lineage>
        <taxon>Bacteria</taxon>
        <taxon>Bacillati</taxon>
        <taxon>Bacillota</taxon>
        <taxon>Clostridia</taxon>
        <taxon>Peptostreptococcales</taxon>
        <taxon>Natronincolaceae</taxon>
        <taxon>Alkaliphilus</taxon>
    </lineage>
</organism>
<dbReference type="RefSeq" id="WP_091547744.1">
    <property type="nucleotide sequence ID" value="NZ_FMUS01000062.1"/>
</dbReference>
<sequence>MLLKEKVLRIVMEKNMFSVMNNTKWRELKQGISELPFPPSFVIKAIYEEETLYHQFDKDVGYHGDWGLYLDGYLGGDMYAIPFYAVEWIKVRPRYSERQGRLIPDKIIDETEEFTAILKKYNISYEEDNGCFIIYGYRSI</sequence>
<proteinExistence type="predicted"/>